<evidence type="ECO:0000313" key="1">
    <source>
        <dbReference type="EMBL" id="AVL95092.1"/>
    </source>
</evidence>
<sequence length="91" mass="10752">MSRKWLYPIMDKQSYFHLMETGELDDVILKYINRSTDPKKFLKNKYVSINDHSQRKKGYCYCGSNTVHVLTKDGWATVCNKTLQNLKQCKN</sequence>
<accession>A0A2P1EML2</accession>
<name>A0A2P1EML2_9VIRU</name>
<protein>
    <submittedName>
        <fullName evidence="1">Putative translin-associated factor X</fullName>
    </submittedName>
</protein>
<reference evidence="2" key="1">
    <citation type="submission" date="2018-01" db="EMBL/GenBank/DDBJ databases">
        <title>Testimony of 'menage a trois' revealed by the proteome of Megavirus virophage.</title>
        <authorList>
            <person name="Jeudy S."/>
            <person name="Bertaux L."/>
            <person name="Alempic J.-M."/>
            <person name="Lartigue A."/>
            <person name="Legendre M."/>
            <person name="Philippe N."/>
            <person name="Beucher L."/>
            <person name="Biondi E."/>
            <person name="Juul S."/>
            <person name="Turner D."/>
            <person name="Coute Y."/>
            <person name="Claverie J.-M."/>
            <person name="Abergel C."/>
        </authorList>
    </citation>
    <scope>NUCLEOTIDE SEQUENCE [LARGE SCALE GENOMIC DNA]</scope>
</reference>
<evidence type="ECO:0000313" key="2">
    <source>
        <dbReference type="Proteomes" id="UP000289600"/>
    </source>
</evidence>
<gene>
    <name evidence="1" type="ORF">mc_705</name>
</gene>
<proteinExistence type="predicted"/>
<keyword evidence="2" id="KW-1185">Reference proteome</keyword>
<dbReference type="EMBL" id="MG807320">
    <property type="protein sequence ID" value="AVL95092.1"/>
    <property type="molecule type" value="Genomic_DNA"/>
</dbReference>
<dbReference type="Proteomes" id="UP000289600">
    <property type="component" value="Segment"/>
</dbReference>
<organism evidence="1 2">
    <name type="scientific">Moumouvirus australiensis</name>
    <dbReference type="NCBI Taxonomy" id="2109587"/>
    <lineage>
        <taxon>Viruses</taxon>
        <taxon>Varidnaviria</taxon>
        <taxon>Bamfordvirae</taxon>
        <taxon>Nucleocytoviricota</taxon>
        <taxon>Megaviricetes</taxon>
        <taxon>Imitervirales</taxon>
        <taxon>Mimiviridae</taxon>
        <taxon>Megamimivirinae</taxon>
        <taxon>Moumouvirus</taxon>
        <taxon>Moumouvirus australiense</taxon>
    </lineage>
</organism>